<accession>A0A1G6NRS0</accession>
<name>A0A1G6NRS0_9FIRM</name>
<sequence>MRGKIKINTVVDATSGEVLSQSEQMQNVKYFDEEKGYLFKLNQESIKTFPGCGLPEDLTESETARLYRLSLTMHKGSNLLCYRSGNVTKPMNTARIAGYLRLSTRRTLLFLQNMIHRRIIGRVKLKVGNSQETQYYLNPIYFFCGKWLNVNLYFLFRRDLDKLLPKWVIDRFSAYEKDK</sequence>
<dbReference type="OrthoDB" id="3034939at2"/>
<evidence type="ECO:0000313" key="1">
    <source>
        <dbReference type="EMBL" id="SDC69967.1"/>
    </source>
</evidence>
<keyword evidence="2" id="KW-1185">Reference proteome</keyword>
<organism evidence="1 2">
    <name type="scientific">Succiniclasticum ruminis</name>
    <dbReference type="NCBI Taxonomy" id="40841"/>
    <lineage>
        <taxon>Bacteria</taxon>
        <taxon>Bacillati</taxon>
        <taxon>Bacillota</taxon>
        <taxon>Negativicutes</taxon>
        <taxon>Acidaminococcales</taxon>
        <taxon>Acidaminococcaceae</taxon>
        <taxon>Succiniclasticum</taxon>
    </lineage>
</organism>
<dbReference type="EMBL" id="FMYW01000015">
    <property type="protein sequence ID" value="SDC69967.1"/>
    <property type="molecule type" value="Genomic_DNA"/>
</dbReference>
<reference evidence="2" key="1">
    <citation type="submission" date="2016-10" db="EMBL/GenBank/DDBJ databases">
        <authorList>
            <person name="Varghese N."/>
            <person name="Submissions S."/>
        </authorList>
    </citation>
    <scope>NUCLEOTIDE SEQUENCE [LARGE SCALE GENOMIC DNA]</scope>
    <source>
        <strain evidence="2">DSM 11005</strain>
    </source>
</reference>
<protein>
    <submittedName>
        <fullName evidence="1">Uncharacterized protein</fullName>
    </submittedName>
</protein>
<dbReference type="AlphaFoldDB" id="A0A1G6NRS0"/>
<proteinExistence type="predicted"/>
<dbReference type="RefSeq" id="WP_093731002.1">
    <property type="nucleotide sequence ID" value="NZ_FMYW01000015.1"/>
</dbReference>
<evidence type="ECO:0000313" key="2">
    <source>
        <dbReference type="Proteomes" id="UP000198943"/>
    </source>
</evidence>
<gene>
    <name evidence="1" type="ORF">SAMN04487864_11544</name>
</gene>
<dbReference type="Proteomes" id="UP000198943">
    <property type="component" value="Unassembled WGS sequence"/>
</dbReference>